<evidence type="ECO:0000313" key="1">
    <source>
        <dbReference type="EMBL" id="MBA4650105.1"/>
    </source>
</evidence>
<accession>A0A7C9DX26</accession>
<sequence length="125" mass="14580">MGVRHWKTTWKANSTAKQWEYGTGKLRGKQIPQLSKRVKAPLAFRLFLRNLLHSLVVVQWEKWPLIKGPRYNQPTRLITTRCEMSSVLLVALKHLSKWSHLITEYEKSGPKKTADEGVSRQHPCY</sequence>
<protein>
    <submittedName>
        <fullName evidence="1">Uncharacterized protein</fullName>
    </submittedName>
</protein>
<reference evidence="1" key="2">
    <citation type="submission" date="2020-07" db="EMBL/GenBank/DDBJ databases">
        <authorList>
            <person name="Vera ALvarez R."/>
            <person name="Arias-Moreno D.M."/>
            <person name="Jimenez-Jacinto V."/>
            <person name="Jimenez-Bremont J.F."/>
            <person name="Swaminathan K."/>
            <person name="Moose S.P."/>
            <person name="Guerrero-Gonzalez M.L."/>
            <person name="Marino-Ramirez L."/>
            <person name="Landsman D."/>
            <person name="Rodriguez-Kessler M."/>
            <person name="Delgado-Sanchez P."/>
        </authorList>
    </citation>
    <scope>NUCLEOTIDE SEQUENCE</scope>
    <source>
        <tissue evidence="1">Cladode</tissue>
    </source>
</reference>
<proteinExistence type="predicted"/>
<reference evidence="1" key="1">
    <citation type="journal article" date="2013" name="J. Plant Res.">
        <title>Effect of fungi and light on seed germination of three Opuntia species from semiarid lands of central Mexico.</title>
        <authorList>
            <person name="Delgado-Sanchez P."/>
            <person name="Jimenez-Bremont J.F."/>
            <person name="Guerrero-Gonzalez Mde L."/>
            <person name="Flores J."/>
        </authorList>
    </citation>
    <scope>NUCLEOTIDE SEQUENCE</scope>
    <source>
        <tissue evidence="1">Cladode</tissue>
    </source>
</reference>
<dbReference type="AlphaFoldDB" id="A0A7C9DX26"/>
<dbReference type="EMBL" id="GISG01163633">
    <property type="protein sequence ID" value="MBA4650105.1"/>
    <property type="molecule type" value="Transcribed_RNA"/>
</dbReference>
<organism evidence="1">
    <name type="scientific">Opuntia streptacantha</name>
    <name type="common">Prickly pear cactus</name>
    <name type="synonym">Opuntia cardona</name>
    <dbReference type="NCBI Taxonomy" id="393608"/>
    <lineage>
        <taxon>Eukaryota</taxon>
        <taxon>Viridiplantae</taxon>
        <taxon>Streptophyta</taxon>
        <taxon>Embryophyta</taxon>
        <taxon>Tracheophyta</taxon>
        <taxon>Spermatophyta</taxon>
        <taxon>Magnoliopsida</taxon>
        <taxon>eudicotyledons</taxon>
        <taxon>Gunneridae</taxon>
        <taxon>Pentapetalae</taxon>
        <taxon>Caryophyllales</taxon>
        <taxon>Cactineae</taxon>
        <taxon>Cactaceae</taxon>
        <taxon>Opuntioideae</taxon>
        <taxon>Opuntia</taxon>
    </lineage>
</organism>
<name>A0A7C9DX26_OPUST</name>